<evidence type="ECO:0000313" key="2">
    <source>
        <dbReference type="Proteomes" id="UP001276761"/>
    </source>
</evidence>
<organism evidence="1 2">
    <name type="scientific">Vreelandella alkaliphila</name>
    <dbReference type="NCBI Taxonomy" id="272774"/>
    <lineage>
        <taxon>Bacteria</taxon>
        <taxon>Pseudomonadati</taxon>
        <taxon>Pseudomonadota</taxon>
        <taxon>Gammaproteobacteria</taxon>
        <taxon>Oceanospirillales</taxon>
        <taxon>Halomonadaceae</taxon>
        <taxon>Vreelandella</taxon>
    </lineage>
</organism>
<accession>A0AAJ2S4A4</accession>
<name>A0AAJ2S4A4_9GAMM</name>
<dbReference type="EMBL" id="JAWXXT010000002">
    <property type="protein sequence ID" value="MDX5979629.1"/>
    <property type="molecule type" value="Genomic_DNA"/>
</dbReference>
<evidence type="ECO:0000313" key="1">
    <source>
        <dbReference type="EMBL" id="MDX5979629.1"/>
    </source>
</evidence>
<dbReference type="RefSeq" id="WP_198350031.1">
    <property type="nucleotide sequence ID" value="NZ_JABASV010000012.1"/>
</dbReference>
<comment type="caution">
    <text evidence="1">The sequence shown here is derived from an EMBL/GenBank/DDBJ whole genome shotgun (WGS) entry which is preliminary data.</text>
</comment>
<dbReference type="GeneID" id="303167617"/>
<protein>
    <submittedName>
        <fullName evidence="1">Uncharacterized protein</fullName>
    </submittedName>
</protein>
<proteinExistence type="predicted"/>
<dbReference type="Proteomes" id="UP001276761">
    <property type="component" value="Unassembled WGS sequence"/>
</dbReference>
<gene>
    <name evidence="1" type="ORF">SIL78_18940</name>
</gene>
<reference evidence="1" key="1">
    <citation type="submission" date="2023-11" db="EMBL/GenBank/DDBJ databases">
        <title>MicrobeMod: A computational toolkit for identifying prokaryotic methylation and restriction-modification with nanopore sequencing.</title>
        <authorList>
            <person name="Crits-Christoph A."/>
            <person name="Kang S.C."/>
            <person name="Lee H."/>
            <person name="Ostrov N."/>
        </authorList>
    </citation>
    <scope>NUCLEOTIDE SEQUENCE</scope>
    <source>
        <strain evidence="1">ATCC BAA-953</strain>
    </source>
</reference>
<dbReference type="AlphaFoldDB" id="A0AAJ2S4A4"/>
<sequence length="188" mass="21033">MALPDRLSPSQLTDPLVRARLYRDIRRQTPRVSRKSWYSYTVAPGEVLMPELVAYRAYRSKRLKWVVLAAAGMTDYRLALEGGETLQLPSLEWLRDRLRYYMKLEAVNVTPSPVRAKAPLVTTLPELTLPDNLSASEALQAALTALAEPTPLVSPADEVGDESLNRQRNAIDAKLAAVKEALAHLERK</sequence>